<comment type="caution">
    <text evidence="1">The sequence shown here is derived from an EMBL/GenBank/DDBJ whole genome shotgun (WGS) entry which is preliminary data.</text>
</comment>
<evidence type="ECO:0000313" key="2">
    <source>
        <dbReference type="Proteomes" id="UP001163835"/>
    </source>
</evidence>
<accession>A0ACC1U6N0</accession>
<name>A0ACC1U6N0_9AGAR</name>
<gene>
    <name evidence="1" type="ORF">F5876DRAFT_74673</name>
</gene>
<evidence type="ECO:0000313" key="1">
    <source>
        <dbReference type="EMBL" id="KAJ3812599.1"/>
    </source>
</evidence>
<keyword evidence="2" id="KW-1185">Reference proteome</keyword>
<proteinExistence type="predicted"/>
<dbReference type="Proteomes" id="UP001163835">
    <property type="component" value="Unassembled WGS sequence"/>
</dbReference>
<sequence>MSFHHSRISLSFKLSFIFVFGLVCAAFAVAMPLSRDEPVAVFIPSSNVDATTISRRDDLKSVCVKVSYTTDPTLQEHLSPAPVSAKLQRYLDVVSKELGFIASISELEGVPYRRNGAVVDFVMVVMMSTPVRSYTGQMGVTSSTVKDIPEEKLTTLRLTEQDGGRKIMLKAGAIHVISPIN</sequence>
<dbReference type="EMBL" id="MU795018">
    <property type="protein sequence ID" value="KAJ3812599.1"/>
    <property type="molecule type" value="Genomic_DNA"/>
</dbReference>
<reference evidence="1" key="1">
    <citation type="submission" date="2022-09" db="EMBL/GenBank/DDBJ databases">
        <title>A Global Phylogenomic Analysis of the Shiitake Genus Lentinula.</title>
        <authorList>
            <consortium name="DOE Joint Genome Institute"/>
            <person name="Sierra-Patev S."/>
            <person name="Min B."/>
            <person name="Naranjo-Ortiz M."/>
            <person name="Looney B."/>
            <person name="Konkel Z."/>
            <person name="Slot J.C."/>
            <person name="Sakamoto Y."/>
            <person name="Steenwyk J.L."/>
            <person name="Rokas A."/>
            <person name="Carro J."/>
            <person name="Camarero S."/>
            <person name="Ferreira P."/>
            <person name="Molpeceres G."/>
            <person name="Ruiz-Duenas F.J."/>
            <person name="Serrano A."/>
            <person name="Henrissat B."/>
            <person name="Drula E."/>
            <person name="Hughes K.W."/>
            <person name="Mata J.L."/>
            <person name="Ishikawa N.K."/>
            <person name="Vargas-Isla R."/>
            <person name="Ushijima S."/>
            <person name="Smith C.A."/>
            <person name="Ahrendt S."/>
            <person name="Andreopoulos W."/>
            <person name="He G."/>
            <person name="Labutti K."/>
            <person name="Lipzen A."/>
            <person name="Ng V."/>
            <person name="Riley R."/>
            <person name="Sandor L."/>
            <person name="Barry K."/>
            <person name="Martinez A.T."/>
            <person name="Xiao Y."/>
            <person name="Gibbons J.G."/>
            <person name="Terashima K."/>
            <person name="Grigoriev I.V."/>
            <person name="Hibbett D.S."/>
        </authorList>
    </citation>
    <scope>NUCLEOTIDE SEQUENCE</scope>
    <source>
        <strain evidence="1">TMI1499</strain>
    </source>
</reference>
<protein>
    <submittedName>
        <fullName evidence="1">Uncharacterized protein</fullName>
    </submittedName>
</protein>
<organism evidence="1 2">
    <name type="scientific">Lentinula aff. lateritia</name>
    <dbReference type="NCBI Taxonomy" id="2804960"/>
    <lineage>
        <taxon>Eukaryota</taxon>
        <taxon>Fungi</taxon>
        <taxon>Dikarya</taxon>
        <taxon>Basidiomycota</taxon>
        <taxon>Agaricomycotina</taxon>
        <taxon>Agaricomycetes</taxon>
        <taxon>Agaricomycetidae</taxon>
        <taxon>Agaricales</taxon>
        <taxon>Marasmiineae</taxon>
        <taxon>Omphalotaceae</taxon>
        <taxon>Lentinula</taxon>
    </lineage>
</organism>